<evidence type="ECO:0000313" key="4">
    <source>
        <dbReference type="EMBL" id="KAJ5357939.1"/>
    </source>
</evidence>
<evidence type="ECO:0000313" key="5">
    <source>
        <dbReference type="Proteomes" id="UP001148299"/>
    </source>
</evidence>
<organism evidence="4 5">
    <name type="scientific">Penicillium brevicompactum</name>
    <dbReference type="NCBI Taxonomy" id="5074"/>
    <lineage>
        <taxon>Eukaryota</taxon>
        <taxon>Fungi</taxon>
        <taxon>Dikarya</taxon>
        <taxon>Ascomycota</taxon>
        <taxon>Pezizomycotina</taxon>
        <taxon>Eurotiomycetes</taxon>
        <taxon>Eurotiomycetidae</taxon>
        <taxon>Eurotiales</taxon>
        <taxon>Aspergillaceae</taxon>
        <taxon>Penicillium</taxon>
    </lineage>
</organism>
<dbReference type="Proteomes" id="UP001148299">
    <property type="component" value="Unassembled WGS sequence"/>
</dbReference>
<reference evidence="4" key="2">
    <citation type="journal article" date="2023" name="IMA Fungus">
        <title>Comparative genomic study of the Penicillium genus elucidates a diverse pangenome and 15 lateral gene transfer events.</title>
        <authorList>
            <person name="Petersen C."/>
            <person name="Sorensen T."/>
            <person name="Nielsen M.R."/>
            <person name="Sondergaard T.E."/>
            <person name="Sorensen J.L."/>
            <person name="Fitzpatrick D.A."/>
            <person name="Frisvad J.C."/>
            <person name="Nielsen K.L."/>
        </authorList>
    </citation>
    <scope>NUCLEOTIDE SEQUENCE</scope>
    <source>
        <strain evidence="4">IBT 35675</strain>
    </source>
</reference>
<feature type="region of interest" description="Disordered" evidence="1">
    <location>
        <begin position="259"/>
        <end position="281"/>
    </location>
</feature>
<keyword evidence="2" id="KW-1133">Transmembrane helix</keyword>
<name>A0A9W9UVC2_PENBR</name>
<sequence>MINRLHRLALIFIGLISIVNGSDGSNYITNPASNTGINPVWTLGEQQVISWRTELEVFNVTFWQQSLVEQSASSKGNIFAKIHESDKITNFTWTVQLYGFDLDYSNVFFIWINPDGPGGFVSSYFNITEPTKTTSSTASISSATATTASNFTADPVTSDSPSTKTASPPSTTADSDTTNEASALTMTSKIALGVGVGVGASIIGALGVLIWLRARQTRASEKAAAAAAAGTVVTYGDGTQQRRPQSSMKELIGTNPTEFIPELQHSGNPKHFYPELPAQQF</sequence>
<reference evidence="4" key="1">
    <citation type="submission" date="2022-12" db="EMBL/GenBank/DDBJ databases">
        <authorList>
            <person name="Petersen C."/>
        </authorList>
    </citation>
    <scope>NUCLEOTIDE SEQUENCE</scope>
    <source>
        <strain evidence="4">IBT 35675</strain>
    </source>
</reference>
<feature type="compositionally biased region" description="Low complexity" evidence="1">
    <location>
        <begin position="157"/>
        <end position="178"/>
    </location>
</feature>
<evidence type="ECO:0000256" key="2">
    <source>
        <dbReference type="SAM" id="Phobius"/>
    </source>
</evidence>
<keyword evidence="2" id="KW-0472">Membrane</keyword>
<keyword evidence="5" id="KW-1185">Reference proteome</keyword>
<feature type="transmembrane region" description="Helical" evidence="2">
    <location>
        <begin position="190"/>
        <end position="212"/>
    </location>
</feature>
<evidence type="ECO:0000256" key="3">
    <source>
        <dbReference type="SAM" id="SignalP"/>
    </source>
</evidence>
<feature type="region of interest" description="Disordered" evidence="1">
    <location>
        <begin position="151"/>
        <end position="180"/>
    </location>
</feature>
<keyword evidence="3" id="KW-0732">Signal</keyword>
<dbReference type="AlphaFoldDB" id="A0A9W9UVC2"/>
<evidence type="ECO:0008006" key="6">
    <source>
        <dbReference type="Google" id="ProtNLM"/>
    </source>
</evidence>
<feature type="signal peptide" evidence="3">
    <location>
        <begin position="1"/>
        <end position="21"/>
    </location>
</feature>
<dbReference type="EMBL" id="JAPZBR010000003">
    <property type="protein sequence ID" value="KAJ5357939.1"/>
    <property type="molecule type" value="Genomic_DNA"/>
</dbReference>
<accession>A0A9W9UVC2</accession>
<protein>
    <recommendedName>
        <fullName evidence="6">Mid2 domain-containing protein</fullName>
    </recommendedName>
</protein>
<proteinExistence type="predicted"/>
<comment type="caution">
    <text evidence="4">The sequence shown here is derived from an EMBL/GenBank/DDBJ whole genome shotgun (WGS) entry which is preliminary data.</text>
</comment>
<keyword evidence="2" id="KW-0812">Transmembrane</keyword>
<gene>
    <name evidence="4" type="ORF">N7541_005097</name>
</gene>
<evidence type="ECO:0000256" key="1">
    <source>
        <dbReference type="SAM" id="MobiDB-lite"/>
    </source>
</evidence>
<feature type="chain" id="PRO_5040917101" description="Mid2 domain-containing protein" evidence="3">
    <location>
        <begin position="22"/>
        <end position="281"/>
    </location>
</feature>